<dbReference type="InterPro" id="IPR012674">
    <property type="entry name" value="Calycin"/>
</dbReference>
<sequence>MSTSFDPATVHERLAHVKWLIGSWKTVEGEVMYPTLKEPVKITEILEISHKGNPVFNYRARTVNTETGQPMYEKEGFVMVSEQPEDHTTVALLLVHANGVAEISEGTVDVNAKSMELHSNMNKIQTPSFVPQSATQMKRTIQRTDDDTLVQTLQMATPTTELTDLLKTVFKLRLLSVRNASIMSFDQASFDPTSVHERLAHVKWLIGSWKSVEGEVMYPTMKEPVKIIEILEISHKGNPVFNYRARAINAETGKAMHEEEGFIKVSKQPDDHTTVALLLAHANGVADISEGTVDVNAKSMELHSHMNKIQTPSFVPQTVTQMKRVIQRTDDDTLVQTLQMATPTTELTDHIRTVFKLISIHVHL</sequence>
<dbReference type="PANTHER" id="PTHR15854">
    <property type="entry name" value="THAP4 PROTEIN"/>
    <property type="match status" value="1"/>
</dbReference>
<organism evidence="3 4">
    <name type="scientific">Plectus sambesii</name>
    <dbReference type="NCBI Taxonomy" id="2011161"/>
    <lineage>
        <taxon>Eukaryota</taxon>
        <taxon>Metazoa</taxon>
        <taxon>Ecdysozoa</taxon>
        <taxon>Nematoda</taxon>
        <taxon>Chromadorea</taxon>
        <taxon>Plectida</taxon>
        <taxon>Plectina</taxon>
        <taxon>Plectoidea</taxon>
        <taxon>Plectidae</taxon>
        <taxon>Plectus</taxon>
    </lineage>
</organism>
<dbReference type="Gene3D" id="2.40.128.20">
    <property type="match status" value="2"/>
</dbReference>
<evidence type="ECO:0000256" key="1">
    <source>
        <dbReference type="ARBA" id="ARBA00036993"/>
    </source>
</evidence>
<name>A0A914VF54_9BILA</name>
<accession>A0A914VF54</accession>
<evidence type="ECO:0000313" key="3">
    <source>
        <dbReference type="Proteomes" id="UP000887566"/>
    </source>
</evidence>
<dbReference type="WBParaSite" id="PSAMB.scaffold1807size27734.g15112.t1">
    <property type="protein sequence ID" value="PSAMB.scaffold1807size27734.g15112.t1"/>
    <property type="gene ID" value="PSAMB.scaffold1807size27734.g15112"/>
</dbReference>
<dbReference type="PANTHER" id="PTHR15854:SF4">
    <property type="entry name" value="PEROXYNITRITE ISOMERASE THAP4"/>
    <property type="match status" value="1"/>
</dbReference>
<reference evidence="4" key="1">
    <citation type="submission" date="2022-11" db="UniProtKB">
        <authorList>
            <consortium name="WormBaseParasite"/>
        </authorList>
    </citation>
    <scope>IDENTIFICATION</scope>
</reference>
<feature type="domain" description="THAP4-like heme-binding" evidence="2">
    <location>
        <begin position="14"/>
        <end position="168"/>
    </location>
</feature>
<dbReference type="InterPro" id="IPR045165">
    <property type="entry name" value="Nitrobindin"/>
</dbReference>
<dbReference type="CDD" id="cd07828">
    <property type="entry name" value="lipocalin_heme-bd-THAP4-like"/>
    <property type="match status" value="2"/>
</dbReference>
<keyword evidence="3" id="KW-1185">Reference proteome</keyword>
<protein>
    <submittedName>
        <fullName evidence="4">THAP4-like heme-binding beta-barrel domain-containing protein</fullName>
    </submittedName>
</protein>
<comment type="catalytic activity">
    <reaction evidence="1">
        <text>peroxynitrite = nitrate</text>
        <dbReference type="Rhea" id="RHEA:63116"/>
        <dbReference type="ChEBI" id="CHEBI:17632"/>
        <dbReference type="ChEBI" id="CHEBI:25941"/>
    </reaction>
    <physiologicalReaction direction="left-to-right" evidence="1">
        <dbReference type="Rhea" id="RHEA:63117"/>
    </physiologicalReaction>
</comment>
<feature type="domain" description="THAP4-like heme-binding" evidence="2">
    <location>
        <begin position="199"/>
        <end position="354"/>
    </location>
</feature>
<evidence type="ECO:0000313" key="4">
    <source>
        <dbReference type="WBParaSite" id="PSAMB.scaffold1807size27734.g15112.t1"/>
    </source>
</evidence>
<dbReference type="InterPro" id="IPR014878">
    <property type="entry name" value="THAP4-like_heme-bd"/>
</dbReference>
<dbReference type="Pfam" id="PF08768">
    <property type="entry name" value="THAP4_heme-bd"/>
    <property type="match status" value="2"/>
</dbReference>
<dbReference type="AlphaFoldDB" id="A0A914VF54"/>
<evidence type="ECO:0000259" key="2">
    <source>
        <dbReference type="Pfam" id="PF08768"/>
    </source>
</evidence>
<dbReference type="Proteomes" id="UP000887566">
    <property type="component" value="Unplaced"/>
</dbReference>
<dbReference type="SUPFAM" id="SSF50814">
    <property type="entry name" value="Lipocalins"/>
    <property type="match status" value="2"/>
</dbReference>
<proteinExistence type="predicted"/>